<feature type="non-terminal residue" evidence="12">
    <location>
        <position position="1"/>
    </location>
</feature>
<dbReference type="Gene3D" id="1.20.5.170">
    <property type="match status" value="1"/>
</dbReference>
<keyword evidence="5 8" id="KW-0175">Coiled coil</keyword>
<sequence>AAARPAAARQRPRGRTSAAAGWGISRQQEKEDLRQLNDRLAAYIDKVRSLENRNRCLHLQVSEREELRNREVSSLKAVYESELADARRTLDNTARERARVQIELCKIRANHEQLRGSYSKKECDLNVVQVKLREAEVALHSKEAALATALGENRSLKGEVDDLKGQIVQLEASLDATKEQLASEVLQKVDLENRSQTLIEDMEFHKNLHKKEISEMKKKRETSLLQLGASGGRAEYQQKLAQALSEIRQQHDAQLKLYQEELKQSYSAKLENARLASERSEVAANSVREELSQSHMRIVNLASQVSNLQKQSRERQKRVEELKETLAKEKENCCKTLLGKEKEIEETRRLMQEQLSDYEQLLDVKLALNVEISAYRKLLGGEEARWRLSTSPSSCVTVSQASSSHGICTRRGKRRRHDVAGSEATSSVSFSHLASPTGNVSIEEIDVDGKFIKLKNTSEQDQPMGGWEIIRKIGDTSVTYRFTLRYTLKAGQTVTIWAANSGIAANPPSDLIWKNQTSWGTGEDVKVVLKNSHGEEVAQRSIVFKTTVHQGEEVGAEEEVDETLEGLCQPQVSWFRLTRLFRLK</sequence>
<dbReference type="SUPFAM" id="SSF74853">
    <property type="entry name" value="Lamin A/C globular tail domain"/>
    <property type="match status" value="1"/>
</dbReference>
<dbReference type="Proteomes" id="UP000518305">
    <property type="component" value="Unassembled WGS sequence"/>
</dbReference>
<dbReference type="GO" id="GO:0006998">
    <property type="term" value="P:nuclear envelope organization"/>
    <property type="evidence" value="ECO:0007669"/>
    <property type="project" value="TreeGrafter"/>
</dbReference>
<evidence type="ECO:0000256" key="8">
    <source>
        <dbReference type="SAM" id="Coils"/>
    </source>
</evidence>
<name>A0A7K9DKB4_9AVES</name>
<dbReference type="InterPro" id="IPR001322">
    <property type="entry name" value="Lamin_tail_dom"/>
</dbReference>
<dbReference type="Gene3D" id="2.60.40.1260">
    <property type="entry name" value="Lamin Tail domain"/>
    <property type="match status" value="1"/>
</dbReference>
<dbReference type="SUPFAM" id="SSF64593">
    <property type="entry name" value="Intermediate filament protein, coiled coil region"/>
    <property type="match status" value="2"/>
</dbReference>
<dbReference type="Pfam" id="PF00932">
    <property type="entry name" value="LTD"/>
    <property type="match status" value="1"/>
</dbReference>
<dbReference type="InterPro" id="IPR036415">
    <property type="entry name" value="Lamin_tail_dom_sf"/>
</dbReference>
<evidence type="ECO:0000256" key="9">
    <source>
        <dbReference type="SAM" id="MobiDB-lite"/>
    </source>
</evidence>
<evidence type="ECO:0000256" key="1">
    <source>
        <dbReference type="ARBA" id="ARBA00004123"/>
    </source>
</evidence>
<evidence type="ECO:0000256" key="2">
    <source>
        <dbReference type="ARBA" id="ARBA00022481"/>
    </source>
</evidence>
<organism evidence="12 13">
    <name type="scientific">Hemiprocne comata</name>
    <dbReference type="NCBI Taxonomy" id="243314"/>
    <lineage>
        <taxon>Eukaryota</taxon>
        <taxon>Metazoa</taxon>
        <taxon>Chordata</taxon>
        <taxon>Craniata</taxon>
        <taxon>Vertebrata</taxon>
        <taxon>Euteleostomi</taxon>
        <taxon>Archelosauria</taxon>
        <taxon>Archosauria</taxon>
        <taxon>Dinosauria</taxon>
        <taxon>Saurischia</taxon>
        <taxon>Theropoda</taxon>
        <taxon>Coelurosauria</taxon>
        <taxon>Aves</taxon>
        <taxon>Neognathae</taxon>
        <taxon>Neoaves</taxon>
        <taxon>Strisores</taxon>
        <taxon>Apodiformes</taxon>
        <taxon>Apodidae</taxon>
        <taxon>Hemiprocninae</taxon>
        <taxon>Hemiprocne</taxon>
    </lineage>
</organism>
<evidence type="ECO:0000313" key="12">
    <source>
        <dbReference type="EMBL" id="NXG65094.1"/>
    </source>
</evidence>
<evidence type="ECO:0000256" key="6">
    <source>
        <dbReference type="ARBA" id="ARBA00023242"/>
    </source>
</evidence>
<evidence type="ECO:0000259" key="11">
    <source>
        <dbReference type="PROSITE" id="PS51842"/>
    </source>
</evidence>
<dbReference type="GO" id="GO:0090435">
    <property type="term" value="P:protein localization to nuclear envelope"/>
    <property type="evidence" value="ECO:0007669"/>
    <property type="project" value="TreeGrafter"/>
</dbReference>
<comment type="caution">
    <text evidence="12">The sequence shown here is derived from an EMBL/GenBank/DDBJ whole genome shotgun (WGS) entry which is preliminary data.</text>
</comment>
<keyword evidence="13" id="KW-1185">Reference proteome</keyword>
<dbReference type="Gene3D" id="1.20.5.1160">
    <property type="entry name" value="Vasodilator-stimulated phosphoprotein"/>
    <property type="match status" value="1"/>
</dbReference>
<feature type="non-terminal residue" evidence="12">
    <location>
        <position position="584"/>
    </location>
</feature>
<dbReference type="OrthoDB" id="102442at2759"/>
<dbReference type="InterPro" id="IPR039008">
    <property type="entry name" value="IF_rod_dom"/>
</dbReference>
<feature type="coiled-coil region" evidence="8">
    <location>
        <begin position="146"/>
        <end position="194"/>
    </location>
</feature>
<gene>
    <name evidence="12" type="primary">Lmnb1</name>
    <name evidence="12" type="ORF">HEMCOM_R05371</name>
</gene>
<dbReference type="PROSITE" id="PS51841">
    <property type="entry name" value="LTD"/>
    <property type="match status" value="1"/>
</dbReference>
<dbReference type="PANTHER" id="PTHR45721">
    <property type="entry name" value="LAMIN DM0-RELATED"/>
    <property type="match status" value="1"/>
</dbReference>
<feature type="region of interest" description="Disordered" evidence="9">
    <location>
        <begin position="1"/>
        <end position="23"/>
    </location>
</feature>
<dbReference type="EMBL" id="VWZJ01011695">
    <property type="protein sequence ID" value="NXG65094.1"/>
    <property type="molecule type" value="Genomic_DNA"/>
</dbReference>
<dbReference type="GO" id="GO:0007097">
    <property type="term" value="P:nuclear migration"/>
    <property type="evidence" value="ECO:0007669"/>
    <property type="project" value="TreeGrafter"/>
</dbReference>
<dbReference type="GO" id="GO:0005882">
    <property type="term" value="C:intermediate filament"/>
    <property type="evidence" value="ECO:0007669"/>
    <property type="project" value="UniProtKB-KW"/>
</dbReference>
<reference evidence="12 13" key="1">
    <citation type="submission" date="2019-09" db="EMBL/GenBank/DDBJ databases">
        <title>Bird 10,000 Genomes (B10K) Project - Family phase.</title>
        <authorList>
            <person name="Zhang G."/>
        </authorList>
    </citation>
    <scope>NUCLEOTIDE SEQUENCE [LARGE SCALE GENOMIC DNA]</scope>
    <source>
        <strain evidence="12">B10K-DU-001-23</strain>
        <tissue evidence="12">Muscle</tissue>
    </source>
</reference>
<keyword evidence="2" id="KW-0488">Methylation</keyword>
<comment type="subcellular location">
    <subcellularLocation>
        <location evidence="1">Nucleus</location>
    </subcellularLocation>
</comment>
<dbReference type="GO" id="GO:0031507">
    <property type="term" value="P:heterochromatin formation"/>
    <property type="evidence" value="ECO:0007669"/>
    <property type="project" value="TreeGrafter"/>
</dbReference>
<keyword evidence="4" id="KW-0403">Intermediate filament</keyword>
<dbReference type="GO" id="GO:0005200">
    <property type="term" value="F:structural constituent of cytoskeleton"/>
    <property type="evidence" value="ECO:0007669"/>
    <property type="project" value="TreeGrafter"/>
</dbReference>
<dbReference type="AlphaFoldDB" id="A0A7K9DKB4"/>
<feature type="coiled-coil region" evidence="8">
    <location>
        <begin position="26"/>
        <end position="103"/>
    </location>
</feature>
<dbReference type="PANTHER" id="PTHR45721:SF3">
    <property type="entry name" value="LAMIN-B1"/>
    <property type="match status" value="1"/>
</dbReference>
<evidence type="ECO:0000256" key="3">
    <source>
        <dbReference type="ARBA" id="ARBA00022553"/>
    </source>
</evidence>
<keyword evidence="3" id="KW-0597">Phosphoprotein</keyword>
<keyword evidence="6" id="KW-0539">Nucleus</keyword>
<protein>
    <submittedName>
        <fullName evidence="12">LMNB1 protein</fullName>
    </submittedName>
</protein>
<evidence type="ECO:0000256" key="4">
    <source>
        <dbReference type="ARBA" id="ARBA00022754"/>
    </source>
</evidence>
<feature type="domain" description="LTD" evidence="10">
    <location>
        <begin position="428"/>
        <end position="544"/>
    </location>
</feature>
<dbReference type="Pfam" id="PF00038">
    <property type="entry name" value="Filament"/>
    <property type="match status" value="1"/>
</dbReference>
<evidence type="ECO:0000313" key="13">
    <source>
        <dbReference type="Proteomes" id="UP000518305"/>
    </source>
</evidence>
<dbReference type="GO" id="GO:0005652">
    <property type="term" value="C:nuclear lamina"/>
    <property type="evidence" value="ECO:0007669"/>
    <property type="project" value="TreeGrafter"/>
</dbReference>
<dbReference type="SMART" id="SM01391">
    <property type="entry name" value="Filament"/>
    <property type="match status" value="1"/>
</dbReference>
<feature type="domain" description="IF rod" evidence="11">
    <location>
        <begin position="29"/>
        <end position="386"/>
    </location>
</feature>
<proteinExistence type="predicted"/>
<feature type="coiled-coil region" evidence="8">
    <location>
        <begin position="305"/>
        <end position="361"/>
    </location>
</feature>
<evidence type="ECO:0000256" key="5">
    <source>
        <dbReference type="ARBA" id="ARBA00023054"/>
    </source>
</evidence>
<dbReference type="GO" id="GO:0051664">
    <property type="term" value="P:nuclear pore localization"/>
    <property type="evidence" value="ECO:0007669"/>
    <property type="project" value="TreeGrafter"/>
</dbReference>
<keyword evidence="7" id="KW-0449">Lipoprotein</keyword>
<feature type="coiled-coil region" evidence="8">
    <location>
        <begin position="233"/>
        <end position="261"/>
    </location>
</feature>
<dbReference type="PROSITE" id="PS51842">
    <property type="entry name" value="IF_ROD_2"/>
    <property type="match status" value="1"/>
</dbReference>
<accession>A0A7K9DKB4</accession>
<evidence type="ECO:0000256" key="7">
    <source>
        <dbReference type="ARBA" id="ARBA00023288"/>
    </source>
</evidence>
<evidence type="ECO:0000259" key="10">
    <source>
        <dbReference type="PROSITE" id="PS51841"/>
    </source>
</evidence>